<protein>
    <recommendedName>
        <fullName evidence="5">Tripartite tricarboxylate transporter substrate binding protein</fullName>
    </recommendedName>
</protein>
<dbReference type="EMBL" id="CADIJQ010000001">
    <property type="protein sequence ID" value="CAB3661608.1"/>
    <property type="molecule type" value="Genomic_DNA"/>
</dbReference>
<comment type="similarity">
    <text evidence="1">Belongs to the UPF0065 (bug) family.</text>
</comment>
<accession>A0A6S6ZTM9</accession>
<feature type="chain" id="PRO_5028893786" description="Tripartite tricarboxylate transporter substrate binding protein" evidence="2">
    <location>
        <begin position="28"/>
        <end position="324"/>
    </location>
</feature>
<dbReference type="Gene3D" id="3.40.190.10">
    <property type="entry name" value="Periplasmic binding protein-like II"/>
    <property type="match status" value="1"/>
</dbReference>
<keyword evidence="4" id="KW-1185">Reference proteome</keyword>
<dbReference type="SUPFAM" id="SSF53850">
    <property type="entry name" value="Periplasmic binding protein-like II"/>
    <property type="match status" value="1"/>
</dbReference>
<sequence length="324" mass="33446">MTPRAWMRHALAAAALFIGFAAQGAQAAFPDKPVRLVLPLSPGGAMDALGRGLAEQLGAQWNVPVIVENRAGAGGNIASEMVARAEPDGYTLLLTGDMLVANQTLFKNNVNYDAVRSFAPVGIVAVTPPVIVVRADSPIHDIAGLRKLGAQRLVNVGTPGYGNSNHLALARLQGLYPDTLLHVPYKGAGPAVVALLAGETDAAIVAVPAAANLIRTGKLRGLAVLQAERSPIIGDVPTAREAGLDLDSGSGWFGMLAPAGTAPDVVQRIGVSVSTALNEPAFRERLRAQGFEAIGGSSADFAHRIASDALKFPALLQQAGVSVN</sequence>
<dbReference type="PANTHER" id="PTHR42928:SF5">
    <property type="entry name" value="BLR1237 PROTEIN"/>
    <property type="match status" value="1"/>
</dbReference>
<evidence type="ECO:0008006" key="5">
    <source>
        <dbReference type="Google" id="ProtNLM"/>
    </source>
</evidence>
<reference evidence="3 4" key="1">
    <citation type="submission" date="2020-04" db="EMBL/GenBank/DDBJ databases">
        <authorList>
            <person name="De Canck E."/>
        </authorList>
    </citation>
    <scope>NUCLEOTIDE SEQUENCE [LARGE SCALE GENOMIC DNA]</scope>
    <source>
        <strain evidence="3 4">LMG 3441</strain>
    </source>
</reference>
<dbReference type="Gene3D" id="3.40.190.150">
    <property type="entry name" value="Bordetella uptake gene, domain 1"/>
    <property type="match status" value="1"/>
</dbReference>
<feature type="signal peptide" evidence="2">
    <location>
        <begin position="1"/>
        <end position="27"/>
    </location>
</feature>
<evidence type="ECO:0000313" key="4">
    <source>
        <dbReference type="Proteomes" id="UP000494269"/>
    </source>
</evidence>
<dbReference type="PIRSF" id="PIRSF017082">
    <property type="entry name" value="YflP"/>
    <property type="match status" value="1"/>
</dbReference>
<dbReference type="InterPro" id="IPR042100">
    <property type="entry name" value="Bug_dom1"/>
</dbReference>
<keyword evidence="2" id="KW-0732">Signal</keyword>
<evidence type="ECO:0000313" key="3">
    <source>
        <dbReference type="EMBL" id="CAB3661608.1"/>
    </source>
</evidence>
<dbReference type="AlphaFoldDB" id="A0A6S6ZTM9"/>
<evidence type="ECO:0000256" key="1">
    <source>
        <dbReference type="ARBA" id="ARBA00006987"/>
    </source>
</evidence>
<dbReference type="Proteomes" id="UP000494269">
    <property type="component" value="Unassembled WGS sequence"/>
</dbReference>
<evidence type="ECO:0000256" key="2">
    <source>
        <dbReference type="SAM" id="SignalP"/>
    </source>
</evidence>
<dbReference type="CDD" id="cd07012">
    <property type="entry name" value="PBP2_Bug_TTT"/>
    <property type="match status" value="1"/>
</dbReference>
<dbReference type="PANTHER" id="PTHR42928">
    <property type="entry name" value="TRICARBOXYLATE-BINDING PROTEIN"/>
    <property type="match status" value="1"/>
</dbReference>
<dbReference type="Pfam" id="PF03401">
    <property type="entry name" value="TctC"/>
    <property type="match status" value="1"/>
</dbReference>
<name>A0A6S6ZTM9_9BURK</name>
<gene>
    <name evidence="3" type="ORF">LMG3441_00587</name>
</gene>
<dbReference type="InterPro" id="IPR005064">
    <property type="entry name" value="BUG"/>
</dbReference>
<proteinExistence type="inferred from homology"/>
<dbReference type="RefSeq" id="WP_175168722.1">
    <property type="nucleotide sequence ID" value="NZ_CADIJQ010000001.1"/>
</dbReference>
<organism evidence="3 4">
    <name type="scientific">Achromobacter kerstersii</name>
    <dbReference type="NCBI Taxonomy" id="1353890"/>
    <lineage>
        <taxon>Bacteria</taxon>
        <taxon>Pseudomonadati</taxon>
        <taxon>Pseudomonadota</taxon>
        <taxon>Betaproteobacteria</taxon>
        <taxon>Burkholderiales</taxon>
        <taxon>Alcaligenaceae</taxon>
        <taxon>Achromobacter</taxon>
    </lineage>
</organism>